<feature type="compositionally biased region" description="Polar residues" evidence="1">
    <location>
        <begin position="680"/>
        <end position="699"/>
    </location>
</feature>
<sequence length="737" mass="81826">SFFNCPSVVCGRLVVDDYLEPMMFFIASIAMISMLNIRHIDASTIYAALGFDNALRTAITLSFIIYCTVFLAFCIFTIIALVSFIIRVEKLRKEDEDKAKSSLSLMRAIRADMIELKTQKFNEERNREEAAVAAKSDQRLQSSTEEPINLSRECRTLKGIEHVVRKVSRESERRELIPSHPEKKIALQQRQQHSLSPDLKTSRERTSSDVRRAKLRKESDRAGEILKRSSQGSIKPTLVIQATQSFGSTRSTQRSFIQSVRKKASVVPGIIRTSTSTLMPPKMKPSRKTRKCATAKAKKHKKISKKPTCPAEETEETIQSTKKTIVPPLQQVRSSTRSVVAHSPLSIQKTMTSMQLSVQNMIRPNAPQLTLIQKPTDPKALLAPAQSTTTHQALPTQLSVQRTIRSAASRTPSSQQRAMRSPASTQLSAQKTLFSAAPTQLSFQKTIYPTGSCRLPVQSREQTNAIDEKKKANELSVVRTQRDQYEDNSLLTFSDNSEKAILPPCSIIQAPSTIKSLGQHREGCTTSKRSRLSVPHARSSQKNVSMQSRLSSSRHGLGSQKTLSRPLSGRYGLGSQKTFSRPLSGRYGFPSQKTLSRPLSGRYGLASQKAASRRSRLLSLKHGVSSATSQSHLSVTRPLGSQKTTSRQSRLAAVKRSSITSQKSTSNCSRHAVIIRSHNVRSQRAPTSRTSTSGNQRINLMTAEEAPTQLEGRSVPRKQKTSKLQDTDSIKSNLSFI</sequence>
<feature type="region of interest" description="Disordered" evidence="1">
    <location>
        <begin position="621"/>
        <end position="737"/>
    </location>
</feature>
<feature type="region of interest" description="Disordered" evidence="1">
    <location>
        <begin position="403"/>
        <end position="426"/>
    </location>
</feature>
<evidence type="ECO:0000313" key="3">
    <source>
        <dbReference type="Proteomes" id="UP000887569"/>
    </source>
</evidence>
<evidence type="ECO:0000313" key="4">
    <source>
        <dbReference type="WBParaSite" id="PgR066_g032_t04"/>
    </source>
</evidence>
<feature type="compositionally biased region" description="Low complexity" evidence="1">
    <location>
        <begin position="547"/>
        <end position="560"/>
    </location>
</feature>
<name>A0A915BX76_PARUN</name>
<dbReference type="AlphaFoldDB" id="A0A915BX76"/>
<feature type="compositionally biased region" description="Basic and acidic residues" evidence="1">
    <location>
        <begin position="200"/>
        <end position="227"/>
    </location>
</feature>
<evidence type="ECO:0000256" key="2">
    <source>
        <dbReference type="SAM" id="Phobius"/>
    </source>
</evidence>
<organism evidence="3 4">
    <name type="scientific">Parascaris univalens</name>
    <name type="common">Nematode worm</name>
    <dbReference type="NCBI Taxonomy" id="6257"/>
    <lineage>
        <taxon>Eukaryota</taxon>
        <taxon>Metazoa</taxon>
        <taxon>Ecdysozoa</taxon>
        <taxon>Nematoda</taxon>
        <taxon>Chromadorea</taxon>
        <taxon>Rhabditida</taxon>
        <taxon>Spirurina</taxon>
        <taxon>Ascaridomorpha</taxon>
        <taxon>Ascaridoidea</taxon>
        <taxon>Ascarididae</taxon>
        <taxon>Parascaris</taxon>
    </lineage>
</organism>
<proteinExistence type="predicted"/>
<reference evidence="4" key="1">
    <citation type="submission" date="2022-11" db="UniProtKB">
        <authorList>
            <consortium name="WormBaseParasite"/>
        </authorList>
    </citation>
    <scope>IDENTIFICATION</scope>
</reference>
<feature type="compositionally biased region" description="Basic residues" evidence="1">
    <location>
        <begin position="284"/>
        <end position="305"/>
    </location>
</feature>
<keyword evidence="3" id="KW-1185">Reference proteome</keyword>
<feature type="region of interest" description="Disordered" evidence="1">
    <location>
        <begin position="518"/>
        <end position="608"/>
    </location>
</feature>
<feature type="region of interest" description="Disordered" evidence="1">
    <location>
        <begin position="275"/>
        <end position="316"/>
    </location>
</feature>
<feature type="region of interest" description="Disordered" evidence="1">
    <location>
        <begin position="170"/>
        <end position="229"/>
    </location>
</feature>
<keyword evidence="2" id="KW-0812">Transmembrane</keyword>
<feature type="compositionally biased region" description="Basic and acidic residues" evidence="1">
    <location>
        <begin position="170"/>
        <end position="185"/>
    </location>
</feature>
<feature type="compositionally biased region" description="Polar residues" evidence="1">
    <location>
        <begin position="657"/>
        <end position="669"/>
    </location>
</feature>
<keyword evidence="2" id="KW-0472">Membrane</keyword>
<evidence type="ECO:0000256" key="1">
    <source>
        <dbReference type="SAM" id="MobiDB-lite"/>
    </source>
</evidence>
<keyword evidence="2" id="KW-1133">Transmembrane helix</keyword>
<feature type="transmembrane region" description="Helical" evidence="2">
    <location>
        <begin position="18"/>
        <end position="37"/>
    </location>
</feature>
<protein>
    <submittedName>
        <fullName evidence="4">C2H2-type domain-containing protein</fullName>
    </submittedName>
</protein>
<dbReference type="Proteomes" id="UP000887569">
    <property type="component" value="Unplaced"/>
</dbReference>
<feature type="transmembrane region" description="Helical" evidence="2">
    <location>
        <begin position="58"/>
        <end position="86"/>
    </location>
</feature>
<accession>A0A915BX76</accession>
<feature type="compositionally biased region" description="Polar residues" evidence="1">
    <location>
        <begin position="625"/>
        <end position="649"/>
    </location>
</feature>
<dbReference type="WBParaSite" id="PgR066_g032_t04">
    <property type="protein sequence ID" value="PgR066_g032_t04"/>
    <property type="gene ID" value="PgR066_g032"/>
</dbReference>